<dbReference type="GO" id="GO:0005506">
    <property type="term" value="F:iron ion binding"/>
    <property type="evidence" value="ECO:0007669"/>
    <property type="project" value="InterPro"/>
</dbReference>
<comment type="similarity">
    <text evidence="1">Belongs to the cytochrome P450 family.</text>
</comment>
<evidence type="ECO:0000313" key="5">
    <source>
        <dbReference type="EMBL" id="WVZ50339.1"/>
    </source>
</evidence>
<reference evidence="5 6" key="1">
    <citation type="submission" date="2024-02" db="EMBL/GenBank/DDBJ databases">
        <title>High-quality chromosome-scale genome assembly of Pensacola bahiagrass (Paspalum notatum Flugge var. saurae).</title>
        <authorList>
            <person name="Vega J.M."/>
            <person name="Podio M."/>
            <person name="Orjuela J."/>
            <person name="Siena L.A."/>
            <person name="Pessino S.C."/>
            <person name="Combes M.C."/>
            <person name="Mariac C."/>
            <person name="Albertini E."/>
            <person name="Pupilli F."/>
            <person name="Ortiz J.P.A."/>
            <person name="Leblanc O."/>
        </authorList>
    </citation>
    <scope>NUCLEOTIDE SEQUENCE [LARGE SCALE GENOMIC DNA]</scope>
    <source>
        <strain evidence="5">R1</strain>
        <tissue evidence="5">Leaf</tissue>
    </source>
</reference>
<keyword evidence="3" id="KW-0408">Iron</keyword>
<accession>A0AAQ3PG20</accession>
<dbReference type="AlphaFoldDB" id="A0AAQ3PG20"/>
<dbReference type="PANTHER" id="PTHR47955">
    <property type="entry name" value="CYTOCHROME P450 FAMILY 71 PROTEIN"/>
    <property type="match status" value="1"/>
</dbReference>
<dbReference type="Pfam" id="PF00067">
    <property type="entry name" value="p450"/>
    <property type="match status" value="1"/>
</dbReference>
<keyword evidence="6" id="KW-1185">Reference proteome</keyword>
<evidence type="ECO:0000313" key="6">
    <source>
        <dbReference type="Proteomes" id="UP001341281"/>
    </source>
</evidence>
<keyword evidence="2" id="KW-0479">Metal-binding</keyword>
<protein>
    <submittedName>
        <fullName evidence="5">Uncharacterized protein</fullName>
    </submittedName>
</protein>
<name>A0AAQ3PG20_PASNO</name>
<dbReference type="PANTHER" id="PTHR47955:SF14">
    <property type="entry name" value="OS01G0543600 PROTEIN"/>
    <property type="match status" value="1"/>
</dbReference>
<evidence type="ECO:0000256" key="1">
    <source>
        <dbReference type="ARBA" id="ARBA00010617"/>
    </source>
</evidence>
<dbReference type="InterPro" id="IPR001128">
    <property type="entry name" value="Cyt_P450"/>
</dbReference>
<dbReference type="GO" id="GO:0004497">
    <property type="term" value="F:monooxygenase activity"/>
    <property type="evidence" value="ECO:0007669"/>
    <property type="project" value="InterPro"/>
</dbReference>
<dbReference type="GO" id="GO:0016705">
    <property type="term" value="F:oxidoreductase activity, acting on paired donors, with incorporation or reduction of molecular oxygen"/>
    <property type="evidence" value="ECO:0007669"/>
    <property type="project" value="InterPro"/>
</dbReference>
<evidence type="ECO:0000256" key="2">
    <source>
        <dbReference type="ARBA" id="ARBA00022723"/>
    </source>
</evidence>
<dbReference type="InterPro" id="IPR036396">
    <property type="entry name" value="Cyt_P450_sf"/>
</dbReference>
<dbReference type="Proteomes" id="UP001341281">
    <property type="component" value="Chromosome 01"/>
</dbReference>
<evidence type="ECO:0000256" key="3">
    <source>
        <dbReference type="ARBA" id="ARBA00023004"/>
    </source>
</evidence>
<dbReference type="SUPFAM" id="SSF48264">
    <property type="entry name" value="Cytochrome P450"/>
    <property type="match status" value="1"/>
</dbReference>
<dbReference type="EMBL" id="CP144745">
    <property type="protein sequence ID" value="WVZ50339.1"/>
    <property type="molecule type" value="Genomic_DNA"/>
</dbReference>
<dbReference type="GO" id="GO:0020037">
    <property type="term" value="F:heme binding"/>
    <property type="evidence" value="ECO:0007669"/>
    <property type="project" value="InterPro"/>
</dbReference>
<organism evidence="5 6">
    <name type="scientific">Paspalum notatum var. saurae</name>
    <dbReference type="NCBI Taxonomy" id="547442"/>
    <lineage>
        <taxon>Eukaryota</taxon>
        <taxon>Viridiplantae</taxon>
        <taxon>Streptophyta</taxon>
        <taxon>Embryophyta</taxon>
        <taxon>Tracheophyta</taxon>
        <taxon>Spermatophyta</taxon>
        <taxon>Magnoliopsida</taxon>
        <taxon>Liliopsida</taxon>
        <taxon>Poales</taxon>
        <taxon>Poaceae</taxon>
        <taxon>PACMAD clade</taxon>
        <taxon>Panicoideae</taxon>
        <taxon>Andropogonodae</taxon>
        <taxon>Paspaleae</taxon>
        <taxon>Paspalinae</taxon>
        <taxon>Paspalum</taxon>
    </lineage>
</organism>
<proteinExistence type="inferred from homology"/>
<dbReference type="Gene3D" id="1.10.630.10">
    <property type="entry name" value="Cytochrome P450"/>
    <property type="match status" value="1"/>
</dbReference>
<gene>
    <name evidence="5" type="ORF">U9M48_001599</name>
</gene>
<sequence>MVSASPPSLRLARTLLPIPPKEGGEEEAARARCPSSPTAFPCGAARLGHLHLVGLLSPPHVSLQSIAEKHGGDLMLLRLGSIPALVVSSPRAAEAVLRTHDHVFASRPQSLVAEIITYGHHDIGLARYREYWRQAKKHVTTHLLSVRRVRSFRHAREEEVRSVVARIGEAAGAGVPVDVHELVGSFTNDLACRAVMGKSFRNQGRNELFREVAVGASALLGGFSIEEFFPFLARLGVLSNFVLAKSEGVRKRWDDLLDRLIDDIESKYKPMAAEAETASDVKKDEG</sequence>
<feature type="region of interest" description="Disordered" evidence="4">
    <location>
        <begin position="13"/>
        <end position="32"/>
    </location>
</feature>
<evidence type="ECO:0000256" key="4">
    <source>
        <dbReference type="SAM" id="MobiDB-lite"/>
    </source>
</evidence>